<dbReference type="EMBL" id="QCYY01004679">
    <property type="protein sequence ID" value="ROT60598.1"/>
    <property type="molecule type" value="Genomic_DNA"/>
</dbReference>
<comment type="caution">
    <text evidence="2">The sequence shown here is derived from an EMBL/GenBank/DDBJ whole genome shotgun (WGS) entry which is preliminary data.</text>
</comment>
<organism evidence="2 3">
    <name type="scientific">Penaeus vannamei</name>
    <name type="common">Whiteleg shrimp</name>
    <name type="synonym">Litopenaeus vannamei</name>
    <dbReference type="NCBI Taxonomy" id="6689"/>
    <lineage>
        <taxon>Eukaryota</taxon>
        <taxon>Metazoa</taxon>
        <taxon>Ecdysozoa</taxon>
        <taxon>Arthropoda</taxon>
        <taxon>Crustacea</taxon>
        <taxon>Multicrustacea</taxon>
        <taxon>Malacostraca</taxon>
        <taxon>Eumalacostraca</taxon>
        <taxon>Eucarida</taxon>
        <taxon>Decapoda</taxon>
        <taxon>Dendrobranchiata</taxon>
        <taxon>Penaeoidea</taxon>
        <taxon>Penaeidae</taxon>
        <taxon>Penaeus</taxon>
    </lineage>
</organism>
<dbReference type="OrthoDB" id="4473401at2759"/>
<dbReference type="Pfam" id="PF00095">
    <property type="entry name" value="WAP"/>
    <property type="match status" value="1"/>
</dbReference>
<dbReference type="SUPFAM" id="SSF57256">
    <property type="entry name" value="Elafin-like"/>
    <property type="match status" value="1"/>
</dbReference>
<evidence type="ECO:0000313" key="3">
    <source>
        <dbReference type="Proteomes" id="UP000283509"/>
    </source>
</evidence>
<dbReference type="GO" id="GO:0005576">
    <property type="term" value="C:extracellular region"/>
    <property type="evidence" value="ECO:0007669"/>
    <property type="project" value="InterPro"/>
</dbReference>
<evidence type="ECO:0000259" key="1">
    <source>
        <dbReference type="PROSITE" id="PS51390"/>
    </source>
</evidence>
<proteinExistence type="predicted"/>
<dbReference type="Gene3D" id="4.10.75.10">
    <property type="entry name" value="Elafin-like"/>
    <property type="match status" value="1"/>
</dbReference>
<protein>
    <submittedName>
        <fullName evidence="2">Crustin 2</fullName>
    </submittedName>
</protein>
<dbReference type="PROSITE" id="PS51257">
    <property type="entry name" value="PROKAR_LIPOPROTEIN"/>
    <property type="match status" value="1"/>
</dbReference>
<evidence type="ECO:0000313" key="2">
    <source>
        <dbReference type="EMBL" id="ROT60598.1"/>
    </source>
</evidence>
<keyword evidence="3" id="KW-1185">Reference proteome</keyword>
<gene>
    <name evidence="2" type="ORF">C7M84_000212</name>
</gene>
<dbReference type="AlphaFoldDB" id="A0A3R7PBG0"/>
<name>A0A3R7PBG0_PENVA</name>
<feature type="domain" description="WAP" evidence="1">
    <location>
        <begin position="59"/>
        <end position="110"/>
    </location>
</feature>
<reference evidence="2 3" key="1">
    <citation type="submission" date="2018-04" db="EMBL/GenBank/DDBJ databases">
        <authorList>
            <person name="Zhang X."/>
            <person name="Yuan J."/>
            <person name="Li F."/>
            <person name="Xiang J."/>
        </authorList>
    </citation>
    <scope>NUCLEOTIDE SEQUENCE [LARGE SCALE GENOMIC DNA]</scope>
    <source>
        <tissue evidence="2">Muscle</tissue>
    </source>
</reference>
<sequence length="114" mass="12826">MCRVYRRLQDELLMRAGNGLFIGLQSACSCQHSQWQQHEERLSCKNYCPGPYGDQYACCDPKPGTCPSPPRCTDIFDGNVPFCYVDSDCPRDEKCCEDACNPGKICISLHGLEH</sequence>
<dbReference type="InterPro" id="IPR008197">
    <property type="entry name" value="WAP_dom"/>
</dbReference>
<dbReference type="InterPro" id="IPR036645">
    <property type="entry name" value="Elafin-like_sf"/>
</dbReference>
<accession>A0A3R7PBG0</accession>
<reference evidence="2 3" key="2">
    <citation type="submission" date="2019-01" db="EMBL/GenBank/DDBJ databases">
        <title>The decoding of complex shrimp genome reveals the adaptation for benthos swimmer, frequently molting mechanism and breeding impact on genome.</title>
        <authorList>
            <person name="Sun Y."/>
            <person name="Gao Y."/>
            <person name="Yu Y."/>
        </authorList>
    </citation>
    <scope>NUCLEOTIDE SEQUENCE [LARGE SCALE GENOMIC DNA]</scope>
    <source>
        <tissue evidence="2">Muscle</tissue>
    </source>
</reference>
<dbReference type="GO" id="GO:0030414">
    <property type="term" value="F:peptidase inhibitor activity"/>
    <property type="evidence" value="ECO:0007669"/>
    <property type="project" value="InterPro"/>
</dbReference>
<dbReference type="PROSITE" id="PS51390">
    <property type="entry name" value="WAP"/>
    <property type="match status" value="1"/>
</dbReference>
<dbReference type="Proteomes" id="UP000283509">
    <property type="component" value="Unassembled WGS sequence"/>
</dbReference>